<dbReference type="GO" id="GO:0055085">
    <property type="term" value="P:transmembrane transport"/>
    <property type="evidence" value="ECO:0007669"/>
    <property type="project" value="InterPro"/>
</dbReference>
<dbReference type="InterPro" id="IPR037682">
    <property type="entry name" value="TonB_C"/>
</dbReference>
<sequence length="293" mass="30949">MSATADMAGTTHSAGMTQETVPPSFAEWQKRQARLARRHDALRWGLSFLAVLAVSGGAVWWIMRLPPPVMAVPEPPPAAIAIDMAPEPVSTPTPPTDAPIGPKQTQSIPDPDPVEPPKITAPPSPAPNPPVPVPKPEKPRKIVKKSKPVPMLKKPIPDKTPPAEATTAPPSSEAPPAPTQAAPAPGASSSKASHDPVTWQGALLAQLEKFKRYPSDAMADHQEGVPTVTFSMDRKGHVLSVTLASSSGHAVLDQEAIALPKRAQPLPIPPDSVAGDPITLTVPVEFYIHPDRN</sequence>
<keyword evidence="9 11" id="KW-0472">Membrane</keyword>
<evidence type="ECO:0000313" key="13">
    <source>
        <dbReference type="EMBL" id="POF61392.1"/>
    </source>
</evidence>
<dbReference type="PROSITE" id="PS52015">
    <property type="entry name" value="TONB_CTD"/>
    <property type="match status" value="1"/>
</dbReference>
<evidence type="ECO:0000256" key="1">
    <source>
        <dbReference type="ARBA" id="ARBA00004383"/>
    </source>
</evidence>
<evidence type="ECO:0000259" key="12">
    <source>
        <dbReference type="PROSITE" id="PS52015"/>
    </source>
</evidence>
<dbReference type="AlphaFoldDB" id="A0A2S3VXP6"/>
<evidence type="ECO:0000256" key="6">
    <source>
        <dbReference type="ARBA" id="ARBA00022692"/>
    </source>
</evidence>
<keyword evidence="4" id="KW-1003">Cell membrane</keyword>
<dbReference type="InterPro" id="IPR006260">
    <property type="entry name" value="TonB/TolA_C"/>
</dbReference>
<evidence type="ECO:0000313" key="14">
    <source>
        <dbReference type="Proteomes" id="UP000237344"/>
    </source>
</evidence>
<dbReference type="InterPro" id="IPR051045">
    <property type="entry name" value="TonB-dependent_transducer"/>
</dbReference>
<feature type="domain" description="TonB C-terminal" evidence="12">
    <location>
        <begin position="198"/>
        <end position="293"/>
    </location>
</feature>
<keyword evidence="6 11" id="KW-0812">Transmembrane</keyword>
<feature type="compositionally biased region" description="Low complexity" evidence="10">
    <location>
        <begin position="162"/>
        <end position="171"/>
    </location>
</feature>
<feature type="transmembrane region" description="Helical" evidence="11">
    <location>
        <begin position="41"/>
        <end position="63"/>
    </location>
</feature>
<accession>A0A2S3VXP6</accession>
<dbReference type="NCBIfam" id="TIGR01352">
    <property type="entry name" value="tonB_Cterm"/>
    <property type="match status" value="1"/>
</dbReference>
<dbReference type="PANTHER" id="PTHR33446:SF2">
    <property type="entry name" value="PROTEIN TONB"/>
    <property type="match status" value="1"/>
</dbReference>
<feature type="compositionally biased region" description="Low complexity" evidence="10">
    <location>
        <begin position="179"/>
        <end position="191"/>
    </location>
</feature>
<evidence type="ECO:0000256" key="8">
    <source>
        <dbReference type="ARBA" id="ARBA00022989"/>
    </source>
</evidence>
<proteinExistence type="inferred from homology"/>
<name>A0A2S3VXP6_9PROT</name>
<feature type="region of interest" description="Disordered" evidence="10">
    <location>
        <begin position="85"/>
        <end position="197"/>
    </location>
</feature>
<evidence type="ECO:0000256" key="11">
    <source>
        <dbReference type="SAM" id="Phobius"/>
    </source>
</evidence>
<reference evidence="13 14" key="1">
    <citation type="submission" date="2018-01" db="EMBL/GenBank/DDBJ databases">
        <title>Draft Genome Sequence of Komagataeibacter maltaceti LMG 1529, a Vinegar Producing Acetic Acid Bacterium Isolated from Malt Vinegar Brewery Acetifiers.</title>
        <authorList>
            <person name="Zhang Q."/>
            <person name="Hollensteiner J."/>
            <person name="Poehlein A."/>
            <person name="Daniel R."/>
        </authorList>
    </citation>
    <scope>NUCLEOTIDE SEQUENCE [LARGE SCALE GENOMIC DNA]</scope>
    <source>
        <strain evidence="13 14">LMG 1529</strain>
    </source>
</reference>
<evidence type="ECO:0000256" key="4">
    <source>
        <dbReference type="ARBA" id="ARBA00022475"/>
    </source>
</evidence>
<evidence type="ECO:0000256" key="9">
    <source>
        <dbReference type="ARBA" id="ARBA00023136"/>
    </source>
</evidence>
<keyword evidence="8 11" id="KW-1133">Transmembrane helix</keyword>
<dbReference type="PANTHER" id="PTHR33446">
    <property type="entry name" value="PROTEIN TONB-RELATED"/>
    <property type="match status" value="1"/>
</dbReference>
<evidence type="ECO:0000256" key="7">
    <source>
        <dbReference type="ARBA" id="ARBA00022927"/>
    </source>
</evidence>
<feature type="compositionally biased region" description="Polar residues" evidence="10">
    <location>
        <begin position="10"/>
        <end position="21"/>
    </location>
</feature>
<evidence type="ECO:0000256" key="5">
    <source>
        <dbReference type="ARBA" id="ARBA00022519"/>
    </source>
</evidence>
<comment type="similarity">
    <text evidence="2">Belongs to the TonB family.</text>
</comment>
<evidence type="ECO:0000256" key="2">
    <source>
        <dbReference type="ARBA" id="ARBA00006555"/>
    </source>
</evidence>
<dbReference type="RefSeq" id="WP_408887935.1">
    <property type="nucleotide sequence ID" value="NZ_NKUE01000050.1"/>
</dbReference>
<evidence type="ECO:0000256" key="10">
    <source>
        <dbReference type="SAM" id="MobiDB-lite"/>
    </source>
</evidence>
<organism evidence="13 14">
    <name type="scientific">Novacetimonas maltaceti</name>
    <dbReference type="NCBI Taxonomy" id="1203393"/>
    <lineage>
        <taxon>Bacteria</taxon>
        <taxon>Pseudomonadati</taxon>
        <taxon>Pseudomonadota</taxon>
        <taxon>Alphaproteobacteria</taxon>
        <taxon>Acetobacterales</taxon>
        <taxon>Acetobacteraceae</taxon>
        <taxon>Novacetimonas</taxon>
    </lineage>
</organism>
<dbReference type="GO" id="GO:0031992">
    <property type="term" value="F:energy transducer activity"/>
    <property type="evidence" value="ECO:0007669"/>
    <property type="project" value="TreeGrafter"/>
</dbReference>
<dbReference type="Proteomes" id="UP000237344">
    <property type="component" value="Unassembled WGS sequence"/>
</dbReference>
<gene>
    <name evidence="13" type="ORF">KMAL_29910</name>
</gene>
<dbReference type="PRINTS" id="PR01217">
    <property type="entry name" value="PRICHEXTENSN"/>
</dbReference>
<dbReference type="Pfam" id="PF03544">
    <property type="entry name" value="TonB_C"/>
    <property type="match status" value="1"/>
</dbReference>
<comment type="caution">
    <text evidence="13">The sequence shown here is derived from an EMBL/GenBank/DDBJ whole genome shotgun (WGS) entry which is preliminary data.</text>
</comment>
<feature type="region of interest" description="Disordered" evidence="10">
    <location>
        <begin position="1"/>
        <end position="22"/>
    </location>
</feature>
<dbReference type="GO" id="GO:0015031">
    <property type="term" value="P:protein transport"/>
    <property type="evidence" value="ECO:0007669"/>
    <property type="project" value="UniProtKB-KW"/>
</dbReference>
<dbReference type="SUPFAM" id="SSF74653">
    <property type="entry name" value="TolA/TonB C-terminal domain"/>
    <property type="match status" value="1"/>
</dbReference>
<protein>
    <recommendedName>
        <fullName evidence="12">TonB C-terminal domain-containing protein</fullName>
    </recommendedName>
</protein>
<keyword evidence="5" id="KW-0997">Cell inner membrane</keyword>
<dbReference type="Gene3D" id="3.30.1150.10">
    <property type="match status" value="1"/>
</dbReference>
<keyword evidence="14" id="KW-1185">Reference proteome</keyword>
<dbReference type="GO" id="GO:0098797">
    <property type="term" value="C:plasma membrane protein complex"/>
    <property type="evidence" value="ECO:0007669"/>
    <property type="project" value="TreeGrafter"/>
</dbReference>
<keyword evidence="7" id="KW-0653">Protein transport</keyword>
<evidence type="ECO:0000256" key="3">
    <source>
        <dbReference type="ARBA" id="ARBA00022448"/>
    </source>
</evidence>
<feature type="compositionally biased region" description="Pro residues" evidence="10">
    <location>
        <begin position="110"/>
        <end position="134"/>
    </location>
</feature>
<comment type="subcellular location">
    <subcellularLocation>
        <location evidence="1">Cell inner membrane</location>
        <topology evidence="1">Single-pass membrane protein</topology>
        <orientation evidence="1">Periplasmic side</orientation>
    </subcellularLocation>
</comment>
<dbReference type="EMBL" id="POTC01000074">
    <property type="protein sequence ID" value="POF61392.1"/>
    <property type="molecule type" value="Genomic_DNA"/>
</dbReference>
<keyword evidence="3" id="KW-0813">Transport</keyword>